<protein>
    <submittedName>
        <fullName evidence="1">Uncharacterized protein</fullName>
    </submittedName>
</protein>
<dbReference type="Proteomes" id="UP000821837">
    <property type="component" value="Unassembled WGS sequence"/>
</dbReference>
<dbReference type="VEuPathDB" id="VectorBase:RSAN_032745"/>
<name>A0A9D4Q7D4_RHISA</name>
<reference evidence="1" key="2">
    <citation type="submission" date="2021-09" db="EMBL/GenBank/DDBJ databases">
        <authorList>
            <person name="Jia N."/>
            <person name="Wang J."/>
            <person name="Shi W."/>
            <person name="Du L."/>
            <person name="Sun Y."/>
            <person name="Zhan W."/>
            <person name="Jiang J."/>
            <person name="Wang Q."/>
            <person name="Zhang B."/>
            <person name="Ji P."/>
            <person name="Sakyi L.B."/>
            <person name="Cui X."/>
            <person name="Yuan T."/>
            <person name="Jiang B."/>
            <person name="Yang W."/>
            <person name="Lam T.T.-Y."/>
            <person name="Chang Q."/>
            <person name="Ding S."/>
            <person name="Wang X."/>
            <person name="Zhu J."/>
            <person name="Ruan X."/>
            <person name="Zhao L."/>
            <person name="Wei J."/>
            <person name="Que T."/>
            <person name="Du C."/>
            <person name="Cheng J."/>
            <person name="Dai P."/>
            <person name="Han X."/>
            <person name="Huang E."/>
            <person name="Gao Y."/>
            <person name="Liu J."/>
            <person name="Shao H."/>
            <person name="Ye R."/>
            <person name="Li L."/>
            <person name="Wei W."/>
            <person name="Wang X."/>
            <person name="Wang C."/>
            <person name="Huo Q."/>
            <person name="Li W."/>
            <person name="Guo W."/>
            <person name="Chen H."/>
            <person name="Chen S."/>
            <person name="Zhou L."/>
            <person name="Zhou L."/>
            <person name="Ni X."/>
            <person name="Tian J."/>
            <person name="Zhou Y."/>
            <person name="Sheng Y."/>
            <person name="Liu T."/>
            <person name="Pan Y."/>
            <person name="Xia L."/>
            <person name="Li J."/>
            <person name="Zhao F."/>
            <person name="Cao W."/>
        </authorList>
    </citation>
    <scope>NUCLEOTIDE SEQUENCE</scope>
    <source>
        <strain evidence="1">Rsan-2018</strain>
        <tissue evidence="1">Larvae</tissue>
    </source>
</reference>
<dbReference type="AlphaFoldDB" id="A0A9D4Q7D4"/>
<evidence type="ECO:0000313" key="1">
    <source>
        <dbReference type="EMBL" id="KAH7969396.1"/>
    </source>
</evidence>
<gene>
    <name evidence="1" type="ORF">HPB52_017676</name>
</gene>
<proteinExistence type="predicted"/>
<dbReference type="EMBL" id="JABSTV010001248">
    <property type="protein sequence ID" value="KAH7969396.1"/>
    <property type="molecule type" value="Genomic_DNA"/>
</dbReference>
<organism evidence="1 2">
    <name type="scientific">Rhipicephalus sanguineus</name>
    <name type="common">Brown dog tick</name>
    <name type="synonym">Ixodes sanguineus</name>
    <dbReference type="NCBI Taxonomy" id="34632"/>
    <lineage>
        <taxon>Eukaryota</taxon>
        <taxon>Metazoa</taxon>
        <taxon>Ecdysozoa</taxon>
        <taxon>Arthropoda</taxon>
        <taxon>Chelicerata</taxon>
        <taxon>Arachnida</taxon>
        <taxon>Acari</taxon>
        <taxon>Parasitiformes</taxon>
        <taxon>Ixodida</taxon>
        <taxon>Ixodoidea</taxon>
        <taxon>Ixodidae</taxon>
        <taxon>Rhipicephalinae</taxon>
        <taxon>Rhipicephalus</taxon>
        <taxon>Rhipicephalus</taxon>
    </lineage>
</organism>
<sequence length="290" mass="32223">MGGDEAYADVGKTRDGGGFDASKREFGFITPGYLWHATSITVVFNYPAPSGLKAGAQATYSIRLGQYDRHLRDFVALTFKGEKEAYVEYIRNNRQQSQFPLVRRDMNGFHVIQFEVNNNDMQVTVDGEPLIPAGDVNNVVDFTVFYTNSNLDYAPFVLFETHYSMDDVAAIIQIPAWYNKSQEYNFHHTGVSVTVGGYALWNGTWTPGSKVIAVSSSSGVGGEVEVPQSGKMVALLKFYRNGCTFADARDSSKTPTVSNAFYSVRMAVLYIRPNPQTLVEFRAVTGEINY</sequence>
<keyword evidence="2" id="KW-1185">Reference proteome</keyword>
<accession>A0A9D4Q7D4</accession>
<comment type="caution">
    <text evidence="1">The sequence shown here is derived from an EMBL/GenBank/DDBJ whole genome shotgun (WGS) entry which is preliminary data.</text>
</comment>
<evidence type="ECO:0000313" key="2">
    <source>
        <dbReference type="Proteomes" id="UP000821837"/>
    </source>
</evidence>
<reference evidence="1" key="1">
    <citation type="journal article" date="2020" name="Cell">
        <title>Large-Scale Comparative Analyses of Tick Genomes Elucidate Their Genetic Diversity and Vector Capacities.</title>
        <authorList>
            <consortium name="Tick Genome and Microbiome Consortium (TIGMIC)"/>
            <person name="Jia N."/>
            <person name="Wang J."/>
            <person name="Shi W."/>
            <person name="Du L."/>
            <person name="Sun Y."/>
            <person name="Zhan W."/>
            <person name="Jiang J.F."/>
            <person name="Wang Q."/>
            <person name="Zhang B."/>
            <person name="Ji P."/>
            <person name="Bell-Sakyi L."/>
            <person name="Cui X.M."/>
            <person name="Yuan T.T."/>
            <person name="Jiang B.G."/>
            <person name="Yang W.F."/>
            <person name="Lam T.T."/>
            <person name="Chang Q.C."/>
            <person name="Ding S.J."/>
            <person name="Wang X.J."/>
            <person name="Zhu J.G."/>
            <person name="Ruan X.D."/>
            <person name="Zhao L."/>
            <person name="Wei J.T."/>
            <person name="Ye R.Z."/>
            <person name="Que T.C."/>
            <person name="Du C.H."/>
            <person name="Zhou Y.H."/>
            <person name="Cheng J.X."/>
            <person name="Dai P.F."/>
            <person name="Guo W.B."/>
            <person name="Han X.H."/>
            <person name="Huang E.J."/>
            <person name="Li L.F."/>
            <person name="Wei W."/>
            <person name="Gao Y.C."/>
            <person name="Liu J.Z."/>
            <person name="Shao H.Z."/>
            <person name="Wang X."/>
            <person name="Wang C.C."/>
            <person name="Yang T.C."/>
            <person name="Huo Q.B."/>
            <person name="Li W."/>
            <person name="Chen H.Y."/>
            <person name="Chen S.E."/>
            <person name="Zhou L.G."/>
            <person name="Ni X.B."/>
            <person name="Tian J.H."/>
            <person name="Sheng Y."/>
            <person name="Liu T."/>
            <person name="Pan Y.S."/>
            <person name="Xia L.Y."/>
            <person name="Li J."/>
            <person name="Zhao F."/>
            <person name="Cao W.C."/>
        </authorList>
    </citation>
    <scope>NUCLEOTIDE SEQUENCE</scope>
    <source>
        <strain evidence="1">Rsan-2018</strain>
    </source>
</reference>